<keyword evidence="1" id="KW-1133">Transmembrane helix</keyword>
<keyword evidence="1" id="KW-0472">Membrane</keyword>
<keyword evidence="3" id="KW-1185">Reference proteome</keyword>
<accession>A0A291R0D8</accession>
<evidence type="ECO:0000256" key="1">
    <source>
        <dbReference type="SAM" id="Phobius"/>
    </source>
</evidence>
<feature type="transmembrane region" description="Helical" evidence="1">
    <location>
        <begin position="91"/>
        <end position="110"/>
    </location>
</feature>
<dbReference type="Proteomes" id="UP000220133">
    <property type="component" value="Chromosome"/>
</dbReference>
<keyword evidence="1" id="KW-0812">Transmembrane</keyword>
<dbReference type="AlphaFoldDB" id="A0A291R0D8"/>
<sequence length="235" mass="26640">MKENMNAYKKRARVAGFIYLVVIITGMFSLAYVPRKLIDWNNSSLTFHNINADASLFRFGIYSSVVCYVAFTFLSLALYRLLRTVNESRAKVMVILALLSVPLSFANLQYKYAALTLIGKASFLENVSMKDLENQLMLSLHQYNDGLLLASVFWGLWLFPLGWLVYRSGFMPRFLGALLMLGCAGYLINFSGNTLFDDYSKIGIGKYMRILPAIAEFGTCIWLLFFGLTTRKNGQ</sequence>
<dbReference type="RefSeq" id="WP_098196025.1">
    <property type="nucleotide sequence ID" value="NZ_CP023777.1"/>
</dbReference>
<dbReference type="KEGG" id="cbae:COR50_22160"/>
<feature type="transmembrane region" description="Helical" evidence="1">
    <location>
        <begin position="12"/>
        <end position="33"/>
    </location>
</feature>
<name>A0A291R0D8_9BACT</name>
<dbReference type="EMBL" id="CP023777">
    <property type="protein sequence ID" value="ATL49658.1"/>
    <property type="molecule type" value="Genomic_DNA"/>
</dbReference>
<protein>
    <recommendedName>
        <fullName evidence="4">DUF4386 domain-containing protein</fullName>
    </recommendedName>
</protein>
<dbReference type="OrthoDB" id="1160166at2"/>
<reference evidence="2 3" key="1">
    <citation type="submission" date="2017-10" db="EMBL/GenBank/DDBJ databases">
        <title>Paenichitinophaga pekingensis gen. nov., sp. nov., isolated from activated sludge.</title>
        <authorList>
            <person name="Jin D."/>
            <person name="Kong X."/>
            <person name="Deng Y."/>
            <person name="Bai Z."/>
        </authorList>
    </citation>
    <scope>NUCLEOTIDE SEQUENCE [LARGE SCALE GENOMIC DNA]</scope>
    <source>
        <strain evidence="2 3">13</strain>
    </source>
</reference>
<organism evidence="2 3">
    <name type="scientific">Chitinophaga caeni</name>
    <dbReference type="NCBI Taxonomy" id="2029983"/>
    <lineage>
        <taxon>Bacteria</taxon>
        <taxon>Pseudomonadati</taxon>
        <taxon>Bacteroidota</taxon>
        <taxon>Chitinophagia</taxon>
        <taxon>Chitinophagales</taxon>
        <taxon>Chitinophagaceae</taxon>
        <taxon>Chitinophaga</taxon>
    </lineage>
</organism>
<proteinExistence type="predicted"/>
<feature type="transmembrane region" description="Helical" evidence="1">
    <location>
        <begin position="59"/>
        <end position="79"/>
    </location>
</feature>
<evidence type="ECO:0000313" key="2">
    <source>
        <dbReference type="EMBL" id="ATL49658.1"/>
    </source>
</evidence>
<dbReference type="Pfam" id="PF14329">
    <property type="entry name" value="DUF4386"/>
    <property type="match status" value="1"/>
</dbReference>
<evidence type="ECO:0008006" key="4">
    <source>
        <dbReference type="Google" id="ProtNLM"/>
    </source>
</evidence>
<feature type="transmembrane region" description="Helical" evidence="1">
    <location>
        <begin position="173"/>
        <end position="190"/>
    </location>
</feature>
<evidence type="ECO:0000313" key="3">
    <source>
        <dbReference type="Proteomes" id="UP000220133"/>
    </source>
</evidence>
<gene>
    <name evidence="2" type="ORF">COR50_22160</name>
</gene>
<feature type="transmembrane region" description="Helical" evidence="1">
    <location>
        <begin position="146"/>
        <end position="166"/>
    </location>
</feature>
<feature type="transmembrane region" description="Helical" evidence="1">
    <location>
        <begin position="210"/>
        <end position="229"/>
    </location>
</feature>
<dbReference type="InterPro" id="IPR025495">
    <property type="entry name" value="DUF4386"/>
</dbReference>